<dbReference type="Gene3D" id="1.25.40.410">
    <property type="match status" value="1"/>
</dbReference>
<dbReference type="OrthoDB" id="47328at2759"/>
<dbReference type="GO" id="GO:0007264">
    <property type="term" value="P:small GTPase-mediated signal transduction"/>
    <property type="evidence" value="ECO:0007669"/>
    <property type="project" value="InterPro"/>
</dbReference>
<dbReference type="Pfam" id="PF20422">
    <property type="entry name" value="DHR-2_Lobe_B"/>
    <property type="match status" value="1"/>
</dbReference>
<evidence type="ECO:0000256" key="4">
    <source>
        <dbReference type="SAM" id="MobiDB-lite"/>
    </source>
</evidence>
<keyword evidence="8" id="KW-1185">Reference proteome</keyword>
<dbReference type="InterPro" id="IPR035892">
    <property type="entry name" value="C2_domain_sf"/>
</dbReference>
<dbReference type="InterPro" id="IPR043161">
    <property type="entry name" value="DOCK_C_lobe_A"/>
</dbReference>
<dbReference type="InterPro" id="IPR046769">
    <property type="entry name" value="DOCKER_Lobe_A"/>
</dbReference>
<dbReference type="FunFam" id="1.20.58.740:FF:000005">
    <property type="entry name" value="Guanine nucleotide exchange factor SPIKE 1"/>
    <property type="match status" value="1"/>
</dbReference>
<dbReference type="PANTHER" id="PTHR23317">
    <property type="entry name" value="DEDICATOR OF CYTOKINESIS DOCK"/>
    <property type="match status" value="1"/>
</dbReference>
<dbReference type="Proteomes" id="UP000554482">
    <property type="component" value="Unassembled WGS sequence"/>
</dbReference>
<dbReference type="Pfam" id="PF20421">
    <property type="entry name" value="DHR-2_Lobe_C"/>
    <property type="match status" value="1"/>
</dbReference>
<sequence length="1834" mass="207248">MDEVSYDGHRFRRIPRHSFNRSLELDTLASENLEPWPHLNELVQCYKADWVKDESKYGHYESIAPLPFQNQIFEGPDTDMETETRLASARQSGIEDATEDDVPTTSGRQPSDHLGESPLPAYEPAFDWESERSMIFGQRSPETHLTPYGSGLKISVKVLSLMFQAGLVEPFYGTICLYNRERREKLSEDFYFRVLQSGVQDASLSSENHSIFSLDAPSASVCLLVQLEKPTTEEGGVTPSVYSRKEPVHLTEREKQKLQVWSRIMPYREPFAWAMVPLFDNNAAVSGGAASPSSPFAPGISGSSSHESVAELGAKVTLNGKVAQYPNDSCIVVEISNLNKVKESYTEDSLQDPKRKVHKPVKGVLRLEIEKHQAVHVDYDNLSESGSVNESIDAGDHLADSAVTKGLSNGDNGSHNGHSRWNLPEKKQTRRNGTNISGDDPELGVDDFNAFDFRTMTRSEPFSQLLHCLYIYPLTVSLSRKRNLFVRVELRKDDADVHKQPLEAIYPRDRGAPLQKSAHTQVAVGARMACYHDEIKLSLPVVLLPQQHLLFTFFHIDLQTKLEAPKPVVIGYAALPLSTHAQLRSEISLPVMRELVPHYLQDSAKERLDFLEDGKPVFRLRLRLCSSLYPINERIRDFFLEYDRHTLRTSPPWGSELLEAINCLKNVDSTALLQFLQPILNMLLHLIGDGGETLQVAAFRAMVNILTRVQQESADGAERNRFLVNYVDYAFDDFGGRQAPVYPGLSTVWGSLARSKAKGYRVGPVYDDVLAMAWFFLELIVKSMSLEQNRLFYHSLPLGEDIPPLQLKEGVFRTIMQLYDCLLTEVHERCKKGLSLAKRLNSSLAFFCCDLLSIIEPRQVFELVSLYMDKFSGVCQSVLHDCKLTFLQIVCDHDLFVEMPGRDPSDRNYLSSVLIQELFITWDHDDVSQRAKAARILVVLMCKHEFDSRYQKHEDKLYIAQLYFPLIGQILDEMPVFYNLNAIEKREVLIVILQIVRNLDDASLVKAWQQSIARTRLFFKLLEECLVLFEHKRPADCMLMGCSSRSPDGEGPTSPKYSDRLSPSINNYLSEASRQEVRPQTTPESSYLWQRVSPQLSSPNQPYSLREALAQAQSSRIGASTRALRESLHPILRQKLEMWEENLSAAVSLQVLEVTEKFSVAAASHSITTDYGKLDCIASIFVSFFSRSQPLSFWKALVPVFNNVLSLHGATLMSRENDRFLKQIAFHLLRLGVFRNDNIRKWAVIGLQILVRSSFFYFMQTTRLRVMLTITLSELMSDVQVTQMRSDGSLEESGEARRLRKSLVEMADEDKTYGLLEECGLRGSSLMAVPDGTTENRWSWSEVKHLSNNLLQALDANLEHALLASVMTVDRYAAAESFFRLAVAYAPVPDLHIMWLLHLCDAHQEMQSWAEAAECAVAVAGVIMQALVGRNDAVWNRDHVAALRKICPMVSGEITGEASAAEVEGYGASKLTVDSAVKYLQLANKLFSQAELFHFCASILELIIPVYKSRRSFGQLAKCHTTLTSIYESILEQESSPIPFTDATYYRVGFYGDRFGKLDKKEYVYREPRDVRLGDIMEKLSHIYESKMDGSHTLHIIPDSRQVKADELAPDVCYLQITAVDPIMEDEDLGSRRERIFSLSTGSIRARVFDRFLFDTPFTKNGKTQGGLEDQWKRRTVLETEGSFPALVNRLLVIKSESLEFSPVENAIGMIETRTAALRNELEEPRSSEGDQLPRLQSLQRILQGSVAVQVNSGVLSVCTAFLSGEPATRLRSQELQQLIAALLEFMAVCKRAIRVHFRLIGEEDQDFHTQLVNGFQSLTAELSHYIPAILSEL</sequence>
<keyword evidence="2" id="KW-0344">Guanine-nucleotide releasing factor</keyword>
<dbReference type="SUPFAM" id="SSF48371">
    <property type="entry name" value="ARM repeat"/>
    <property type="match status" value="1"/>
</dbReference>
<proteinExistence type="inferred from homology"/>
<evidence type="ECO:0000313" key="7">
    <source>
        <dbReference type="EMBL" id="KAF5187632.1"/>
    </source>
</evidence>
<feature type="domain" description="DOCKER" evidence="6">
    <location>
        <begin position="1383"/>
        <end position="1832"/>
    </location>
</feature>
<evidence type="ECO:0000313" key="8">
    <source>
        <dbReference type="Proteomes" id="UP000554482"/>
    </source>
</evidence>
<dbReference type="InterPro" id="IPR026791">
    <property type="entry name" value="DOCK"/>
</dbReference>
<dbReference type="CDD" id="cd08679">
    <property type="entry name" value="C2_DOCK180_related"/>
    <property type="match status" value="1"/>
</dbReference>
<dbReference type="InterPro" id="IPR016024">
    <property type="entry name" value="ARM-type_fold"/>
</dbReference>
<feature type="domain" description="C2 DOCK-type" evidence="5">
    <location>
        <begin position="466"/>
        <end position="625"/>
    </location>
</feature>
<dbReference type="InterPro" id="IPR027007">
    <property type="entry name" value="C2_DOCK-type_domain"/>
</dbReference>
<feature type="compositionally biased region" description="Polar residues" evidence="4">
    <location>
        <begin position="407"/>
        <end position="416"/>
    </location>
</feature>
<dbReference type="InterPro" id="IPR043162">
    <property type="entry name" value="DOCK_C_lobe_C"/>
</dbReference>
<evidence type="ECO:0000256" key="1">
    <source>
        <dbReference type="ARBA" id="ARBA00022553"/>
    </source>
</evidence>
<keyword evidence="1" id="KW-0597">Phosphoprotein</keyword>
<comment type="caution">
    <text evidence="7">The sequence shown here is derived from an EMBL/GenBank/DDBJ whole genome shotgun (WGS) entry which is preliminary data.</text>
</comment>
<evidence type="ECO:0000259" key="5">
    <source>
        <dbReference type="PROSITE" id="PS51650"/>
    </source>
</evidence>
<dbReference type="CDD" id="cd11684">
    <property type="entry name" value="DHR2_DOCK"/>
    <property type="match status" value="1"/>
</dbReference>
<name>A0A7J6VTD0_THATH</name>
<evidence type="ECO:0000256" key="3">
    <source>
        <dbReference type="PROSITE-ProRule" id="PRU00983"/>
    </source>
</evidence>
<gene>
    <name evidence="7" type="ORF">FRX31_022782</name>
</gene>
<dbReference type="PANTHER" id="PTHR23317:SF76">
    <property type="entry name" value="LD20667P"/>
    <property type="match status" value="1"/>
</dbReference>
<accession>A0A7J6VTD0</accession>
<comment type="similarity">
    <text evidence="3">Belongs to the DOCK family.</text>
</comment>
<dbReference type="Pfam" id="PF06920">
    <property type="entry name" value="DHR-2_Lobe_A"/>
    <property type="match status" value="1"/>
</dbReference>
<dbReference type="EMBL" id="JABWDY010027763">
    <property type="protein sequence ID" value="KAF5187632.1"/>
    <property type="molecule type" value="Genomic_DNA"/>
</dbReference>
<evidence type="ECO:0000259" key="6">
    <source>
        <dbReference type="PROSITE" id="PS51651"/>
    </source>
</evidence>
<reference evidence="7 8" key="1">
    <citation type="submission" date="2020-06" db="EMBL/GenBank/DDBJ databases">
        <title>Transcriptomic and genomic resources for Thalictrum thalictroides and T. hernandezii: Facilitating candidate gene discovery in an emerging model plant lineage.</title>
        <authorList>
            <person name="Arias T."/>
            <person name="Riano-Pachon D.M."/>
            <person name="Di Stilio V.S."/>
        </authorList>
    </citation>
    <scope>NUCLEOTIDE SEQUENCE [LARGE SCALE GENOMIC DNA]</scope>
    <source>
        <strain evidence="8">cv. WT478/WT964</strain>
        <tissue evidence="7">Leaves</tissue>
    </source>
</reference>
<dbReference type="Gene3D" id="1.20.58.740">
    <property type="match status" value="1"/>
</dbReference>
<dbReference type="InterPro" id="IPR046770">
    <property type="entry name" value="DOCKER_Lobe_B"/>
</dbReference>
<evidence type="ECO:0000256" key="2">
    <source>
        <dbReference type="ARBA" id="ARBA00022658"/>
    </source>
</evidence>
<dbReference type="InterPro" id="IPR046773">
    <property type="entry name" value="DOCKER_Lobe_C"/>
</dbReference>
<dbReference type="Gene3D" id="2.60.40.150">
    <property type="entry name" value="C2 domain"/>
    <property type="match status" value="1"/>
</dbReference>
<dbReference type="PROSITE" id="PS51650">
    <property type="entry name" value="C2_DOCK"/>
    <property type="match status" value="1"/>
</dbReference>
<dbReference type="GO" id="GO:0005085">
    <property type="term" value="F:guanyl-nucleotide exchange factor activity"/>
    <property type="evidence" value="ECO:0007669"/>
    <property type="project" value="UniProtKB-KW"/>
</dbReference>
<protein>
    <submittedName>
        <fullName evidence="7">Guanine nucleotide exchange factor spike</fullName>
    </submittedName>
</protein>
<organism evidence="7 8">
    <name type="scientific">Thalictrum thalictroides</name>
    <name type="common">Rue-anemone</name>
    <name type="synonym">Anemone thalictroides</name>
    <dbReference type="NCBI Taxonomy" id="46969"/>
    <lineage>
        <taxon>Eukaryota</taxon>
        <taxon>Viridiplantae</taxon>
        <taxon>Streptophyta</taxon>
        <taxon>Embryophyta</taxon>
        <taxon>Tracheophyta</taxon>
        <taxon>Spermatophyta</taxon>
        <taxon>Magnoliopsida</taxon>
        <taxon>Ranunculales</taxon>
        <taxon>Ranunculaceae</taxon>
        <taxon>Thalictroideae</taxon>
        <taxon>Thalictrum</taxon>
    </lineage>
</organism>
<feature type="region of interest" description="Disordered" evidence="4">
    <location>
        <begin position="85"/>
        <end position="119"/>
    </location>
</feature>
<dbReference type="InterPro" id="IPR027357">
    <property type="entry name" value="DOCKER_dom"/>
</dbReference>
<dbReference type="Pfam" id="PF14429">
    <property type="entry name" value="DOCK-C2"/>
    <property type="match status" value="1"/>
</dbReference>
<feature type="region of interest" description="Disordered" evidence="4">
    <location>
        <begin position="407"/>
        <end position="441"/>
    </location>
</feature>
<dbReference type="PROSITE" id="PS51651">
    <property type="entry name" value="DOCKER"/>
    <property type="match status" value="1"/>
</dbReference>